<protein>
    <submittedName>
        <fullName evidence="1">DUF2750 domain-containing protein</fullName>
    </submittedName>
</protein>
<dbReference type="RefSeq" id="WP_163940739.1">
    <property type="nucleotide sequence ID" value="NZ_JAAIKC010000001.1"/>
</dbReference>
<evidence type="ECO:0000313" key="1">
    <source>
        <dbReference type="EMBL" id="NEW04881.1"/>
    </source>
</evidence>
<reference evidence="1" key="1">
    <citation type="submission" date="2020-02" db="EMBL/GenBank/DDBJ databases">
        <authorList>
            <person name="Shen X.-R."/>
            <person name="Zhang Y.-X."/>
        </authorList>
    </citation>
    <scope>NUCLEOTIDE SEQUENCE</scope>
    <source>
        <strain evidence="1">SYP-B3998</strain>
    </source>
</reference>
<dbReference type="EMBL" id="JAAIKC010000001">
    <property type="protein sequence ID" value="NEW04881.1"/>
    <property type="molecule type" value="Genomic_DNA"/>
</dbReference>
<dbReference type="AlphaFoldDB" id="A0A6G3ZTG7"/>
<sequence>MNMKEFEAVVKLSSAKKYEYFIKRVVDFEEVWGLYSNGWASADDGKGNIVIPFFPKKEYAENCATDVWENYKAKSIDLYKFIENWLPGMKKDKVKPSIFPTKDNASVIETDELYKDLQNELNKY</sequence>
<dbReference type="Pfam" id="PF11042">
    <property type="entry name" value="DUF2750"/>
    <property type="match status" value="1"/>
</dbReference>
<name>A0A6G3ZTG7_9BACL</name>
<gene>
    <name evidence="1" type="ORF">GK047_02460</name>
</gene>
<organism evidence="1">
    <name type="scientific">Paenibacillus sp. SYP-B3998</name>
    <dbReference type="NCBI Taxonomy" id="2678564"/>
    <lineage>
        <taxon>Bacteria</taxon>
        <taxon>Bacillati</taxon>
        <taxon>Bacillota</taxon>
        <taxon>Bacilli</taxon>
        <taxon>Bacillales</taxon>
        <taxon>Paenibacillaceae</taxon>
        <taxon>Paenibacillus</taxon>
    </lineage>
</organism>
<accession>A0A6G3ZTG7</accession>
<comment type="caution">
    <text evidence="1">The sequence shown here is derived from an EMBL/GenBank/DDBJ whole genome shotgun (WGS) entry which is preliminary data.</text>
</comment>
<dbReference type="InterPro" id="IPR021284">
    <property type="entry name" value="DUF2750"/>
</dbReference>
<proteinExistence type="predicted"/>